<feature type="compositionally biased region" description="Basic and acidic residues" evidence="1">
    <location>
        <begin position="13"/>
        <end position="36"/>
    </location>
</feature>
<dbReference type="EMBL" id="UYRT01016529">
    <property type="protein sequence ID" value="VDK56063.1"/>
    <property type="molecule type" value="Genomic_DNA"/>
</dbReference>
<dbReference type="AlphaFoldDB" id="A0A3P6RJ71"/>
<reference evidence="2 3" key="1">
    <citation type="submission" date="2018-11" db="EMBL/GenBank/DDBJ databases">
        <authorList>
            <consortium name="Pathogen Informatics"/>
        </authorList>
    </citation>
    <scope>NUCLEOTIDE SEQUENCE [LARGE SCALE GENOMIC DNA]</scope>
</reference>
<evidence type="ECO:0000256" key="1">
    <source>
        <dbReference type="SAM" id="MobiDB-lite"/>
    </source>
</evidence>
<proteinExistence type="predicted"/>
<protein>
    <submittedName>
        <fullName evidence="2">Uncharacterized protein</fullName>
    </submittedName>
</protein>
<feature type="region of interest" description="Disordered" evidence="1">
    <location>
        <begin position="1"/>
        <end position="51"/>
    </location>
</feature>
<keyword evidence="3" id="KW-1185">Reference proteome</keyword>
<evidence type="ECO:0000313" key="3">
    <source>
        <dbReference type="Proteomes" id="UP000271098"/>
    </source>
</evidence>
<evidence type="ECO:0000313" key="2">
    <source>
        <dbReference type="EMBL" id="VDK56063.1"/>
    </source>
</evidence>
<name>A0A3P6RJ71_9BILA</name>
<accession>A0A3P6RJ71</accession>
<gene>
    <name evidence="2" type="ORF">GPUH_LOCUS6777</name>
</gene>
<organism evidence="2 3">
    <name type="scientific">Gongylonema pulchrum</name>
    <dbReference type="NCBI Taxonomy" id="637853"/>
    <lineage>
        <taxon>Eukaryota</taxon>
        <taxon>Metazoa</taxon>
        <taxon>Ecdysozoa</taxon>
        <taxon>Nematoda</taxon>
        <taxon>Chromadorea</taxon>
        <taxon>Rhabditida</taxon>
        <taxon>Spirurina</taxon>
        <taxon>Spiruromorpha</taxon>
        <taxon>Spiruroidea</taxon>
        <taxon>Gongylonematidae</taxon>
        <taxon>Gongylonema</taxon>
    </lineage>
</organism>
<dbReference type="Proteomes" id="UP000271098">
    <property type="component" value="Unassembled WGS sequence"/>
</dbReference>
<sequence length="148" mass="16312">MGGDAGSEGESEAEQKETGCCHSSIKKDEKSKELPLRPEASALDRPPKAPAMLSLPNDEHELGHIEEKSEITLADKDSSVETVEQTVFQSVTLPTARAALLSHRLKQVPEKYSLALLTGTAFAQIRLHRIIYHPSLFPVYFRANAIDF</sequence>